<evidence type="ECO:0000313" key="4">
    <source>
        <dbReference type="Proteomes" id="UP000224974"/>
    </source>
</evidence>
<proteinExistence type="predicted"/>
<dbReference type="Pfam" id="PF04340">
    <property type="entry name" value="DUF484"/>
    <property type="match status" value="1"/>
</dbReference>
<feature type="coiled-coil region" evidence="1">
    <location>
        <begin position="55"/>
        <end position="89"/>
    </location>
</feature>
<organism evidence="2 4">
    <name type="scientific">Budvicia aquatica</name>
    <dbReference type="NCBI Taxonomy" id="82979"/>
    <lineage>
        <taxon>Bacteria</taxon>
        <taxon>Pseudomonadati</taxon>
        <taxon>Pseudomonadota</taxon>
        <taxon>Gammaproteobacteria</taxon>
        <taxon>Enterobacterales</taxon>
        <taxon>Budviciaceae</taxon>
        <taxon>Budvicia</taxon>
    </lineage>
</organism>
<protein>
    <submittedName>
        <fullName evidence="2">DUF484 domain-containing protein</fullName>
    </submittedName>
    <submittedName>
        <fullName evidence="3">Uncharacterized protein conserved in bacteria</fullName>
    </submittedName>
</protein>
<dbReference type="EMBL" id="PDDX01000001">
    <property type="protein sequence ID" value="PHI28369.1"/>
    <property type="molecule type" value="Genomic_DNA"/>
</dbReference>
<dbReference type="AlphaFoldDB" id="A0A2C6CNX4"/>
<name>A0A2C6CNX4_9GAMM</name>
<dbReference type="Gene3D" id="3.30.450.40">
    <property type="match status" value="1"/>
</dbReference>
<dbReference type="InterPro" id="IPR029016">
    <property type="entry name" value="GAF-like_dom_sf"/>
</dbReference>
<evidence type="ECO:0000313" key="3">
    <source>
        <dbReference type="EMBL" id="VFS46276.1"/>
    </source>
</evidence>
<dbReference type="EMBL" id="CAADJA010000002">
    <property type="protein sequence ID" value="VFS46276.1"/>
    <property type="molecule type" value="Genomic_DNA"/>
</dbReference>
<gene>
    <name evidence="2" type="ORF">CRN84_02965</name>
    <name evidence="3" type="ORF">NCTC12282_01171</name>
</gene>
<dbReference type="NCBIfam" id="NF008203">
    <property type="entry name" value="PRK10963.1"/>
    <property type="match status" value="1"/>
</dbReference>
<reference evidence="3 5" key="3">
    <citation type="submission" date="2019-03" db="EMBL/GenBank/DDBJ databases">
        <authorList>
            <consortium name="Pathogen Informatics"/>
        </authorList>
    </citation>
    <scope>NUCLEOTIDE SEQUENCE [LARGE SCALE GENOMIC DNA]</scope>
    <source>
        <strain evidence="3 5">NCTC12282</strain>
    </source>
</reference>
<dbReference type="Proteomes" id="UP000224974">
    <property type="component" value="Unassembled WGS sequence"/>
</dbReference>
<keyword evidence="4" id="KW-1185">Reference proteome</keyword>
<dbReference type="RefSeq" id="WP_029095477.1">
    <property type="nucleotide sequence ID" value="NZ_BRLG01000031.1"/>
</dbReference>
<evidence type="ECO:0000313" key="5">
    <source>
        <dbReference type="Proteomes" id="UP000373449"/>
    </source>
</evidence>
<dbReference type="PANTHER" id="PTHR38765:SF1">
    <property type="entry name" value="DUF484 DOMAIN-CONTAINING PROTEIN"/>
    <property type="match status" value="1"/>
</dbReference>
<evidence type="ECO:0000313" key="2">
    <source>
        <dbReference type="EMBL" id="PHI28369.1"/>
    </source>
</evidence>
<sequence>MSNHIKEGGATSELERVKLSDELVSQYLLNNPDFFIRNARQLEQMRVPHPVRDSVSLVEWQMSRQRNHIQQLEEEITLLMEQATANEILFGRLINLQNELVQAISLQDFLSRLQNWAKSLGLAGATLRLFSEKWRLNAPSDFTHLSLSRQAFEPMRIQRLGDRNQYLGQLNGPEILLLMPEAKMVGSVAISLLGKMGDLGMVIFTSRDTQHYHTGMGTLLLDQLSILLPGLLARWVEPV</sequence>
<dbReference type="InterPro" id="IPR007435">
    <property type="entry name" value="DUF484"/>
</dbReference>
<dbReference type="Proteomes" id="UP000373449">
    <property type="component" value="Unassembled WGS sequence"/>
</dbReference>
<dbReference type="STRING" id="1111728.GCA_000427805_03137"/>
<reference evidence="2" key="1">
    <citation type="submission" date="2017-09" db="EMBL/GenBank/DDBJ databases">
        <title>FDA dAtabase for Regulatory Grade micrObial Sequences (FDA-ARGOS): Supporting development and validation of Infectious Disease Dx tests.</title>
        <authorList>
            <person name="Minogue T."/>
            <person name="Wolcott M."/>
            <person name="Wasieloski L."/>
            <person name="Aguilar W."/>
            <person name="Moore D."/>
            <person name="Tallon L.J."/>
            <person name="Sadzewicz L."/>
            <person name="Ott S."/>
            <person name="Zhao X."/>
            <person name="Nagaraj S."/>
            <person name="Vavikolanu K."/>
            <person name="Aluvathingal J."/>
            <person name="Nadendla S."/>
            <person name="Sichtig H."/>
        </authorList>
    </citation>
    <scope>NUCLEOTIDE SEQUENCE</scope>
    <source>
        <strain evidence="2">FDAARGOS_387</strain>
    </source>
</reference>
<dbReference type="OrthoDB" id="7065511at2"/>
<keyword evidence="1" id="KW-0175">Coiled coil</keyword>
<accession>A0A2C6CNX4</accession>
<dbReference type="PANTHER" id="PTHR38765">
    <property type="entry name" value="DUF484 DOMAIN-CONTAINING PROTEIN"/>
    <property type="match status" value="1"/>
</dbReference>
<reference evidence="4" key="2">
    <citation type="submission" date="2017-09" db="EMBL/GenBank/DDBJ databases">
        <title>FDA dAtabase for Regulatory Grade micrObial Sequences (FDA-ARGOS): Supporting development and validation of Infectious Disease Dx tests.</title>
        <authorList>
            <person name="Minogue T."/>
            <person name="Wolcott M."/>
            <person name="Wasieloski L."/>
            <person name="Aguilar W."/>
            <person name="Moore D."/>
            <person name="Tallon L."/>
            <person name="Sadzewicz L."/>
            <person name="Ott S."/>
            <person name="Zhao X."/>
            <person name="Nagaraj S."/>
            <person name="Vavikolanu K."/>
            <person name="Aluvathingal J."/>
            <person name="Nadendla S."/>
            <person name="Sichtig H."/>
        </authorList>
    </citation>
    <scope>NUCLEOTIDE SEQUENCE [LARGE SCALE GENOMIC DNA]</scope>
    <source>
        <strain evidence="4">FDAARGOS_387</strain>
    </source>
</reference>
<evidence type="ECO:0000256" key="1">
    <source>
        <dbReference type="SAM" id="Coils"/>
    </source>
</evidence>